<gene>
    <name evidence="2" type="ORF">BTN82_14205</name>
</gene>
<name>A0A1Q8EQX4_9PSED</name>
<dbReference type="RefSeq" id="WP_075119746.1">
    <property type="nucleotide sequence ID" value="NZ_MSCT01000010.1"/>
</dbReference>
<dbReference type="OrthoDB" id="6984285at2"/>
<dbReference type="Proteomes" id="UP000185578">
    <property type="component" value="Unassembled WGS sequence"/>
</dbReference>
<sequence>MTIRFDWRPSLLDPDFPAADLAQLHDAVDAATPFNRLAWLRGAELALEPTQRLRVLLGWHGEHLVLCLPLVHGRERKAGMAWPVVRHLGFPLSDRLALLATAQALPAMPRVLEEIRRELPHAWLQLSELLAADGALASWREYSSYSACAISCRAPEHRIVAADREEARDKPLRYELRRAKKRCAEIDARVIRVNPDGEGMDALLDFIGAVEQASWKGADGLGIFSGARRQQWMRSALRELAADGCVRVVLLEHQGRCISYRLGLLERGRLYDYNIAFLPDYASLGSGRLLLDEWIRWGLDDGWQWVDASRVSLSRSSHQLHERMNGQVEHQRWSFYSRRPDGLLLGLADRLWQTLKPHVKTWRERRAARPPKESRP</sequence>
<proteinExistence type="predicted"/>
<organism evidence="2 3">
    <name type="scientific">Pseudomonas chlororaphis</name>
    <dbReference type="NCBI Taxonomy" id="587753"/>
    <lineage>
        <taxon>Bacteria</taxon>
        <taxon>Pseudomonadati</taxon>
        <taxon>Pseudomonadota</taxon>
        <taxon>Gammaproteobacteria</taxon>
        <taxon>Pseudomonadales</taxon>
        <taxon>Pseudomonadaceae</taxon>
        <taxon>Pseudomonas</taxon>
    </lineage>
</organism>
<dbReference type="InterPro" id="IPR000182">
    <property type="entry name" value="GNAT_dom"/>
</dbReference>
<accession>A0A1Q8EQX4</accession>
<dbReference type="GO" id="GO:0016747">
    <property type="term" value="F:acyltransferase activity, transferring groups other than amino-acyl groups"/>
    <property type="evidence" value="ECO:0007669"/>
    <property type="project" value="InterPro"/>
</dbReference>
<comment type="caution">
    <text evidence="2">The sequence shown here is derived from an EMBL/GenBank/DDBJ whole genome shotgun (WGS) entry which is preliminary data.</text>
</comment>
<protein>
    <submittedName>
        <fullName evidence="2">Cellulose biosynthesis protein</fullName>
    </submittedName>
</protein>
<dbReference type="SUPFAM" id="SSF55729">
    <property type="entry name" value="Acyl-CoA N-acyltransferases (Nat)"/>
    <property type="match status" value="1"/>
</dbReference>
<evidence type="ECO:0000313" key="2">
    <source>
        <dbReference type="EMBL" id="OLF54202.1"/>
    </source>
</evidence>
<dbReference type="PROSITE" id="PS51186">
    <property type="entry name" value="GNAT"/>
    <property type="match status" value="1"/>
</dbReference>
<dbReference type="InterPro" id="IPR016181">
    <property type="entry name" value="Acyl_CoA_acyltransferase"/>
</dbReference>
<dbReference type="EMBL" id="MSCT01000010">
    <property type="protein sequence ID" value="OLF54202.1"/>
    <property type="molecule type" value="Genomic_DNA"/>
</dbReference>
<dbReference type="AlphaFoldDB" id="A0A1Q8EQX4"/>
<evidence type="ECO:0000259" key="1">
    <source>
        <dbReference type="PROSITE" id="PS51186"/>
    </source>
</evidence>
<dbReference type="Gene3D" id="3.40.630.30">
    <property type="match status" value="1"/>
</dbReference>
<dbReference type="InterPro" id="IPR038740">
    <property type="entry name" value="BioF2-like_GNAT_dom"/>
</dbReference>
<dbReference type="Pfam" id="PF13480">
    <property type="entry name" value="Acetyltransf_6"/>
    <property type="match status" value="1"/>
</dbReference>
<evidence type="ECO:0000313" key="3">
    <source>
        <dbReference type="Proteomes" id="UP000185578"/>
    </source>
</evidence>
<reference evidence="2 3" key="1">
    <citation type="submission" date="2016-12" db="EMBL/GenBank/DDBJ databases">
        <authorList>
            <person name="Song W.-J."/>
            <person name="Kurnit D.M."/>
        </authorList>
    </citation>
    <scope>NUCLEOTIDE SEQUENCE [LARGE SCALE GENOMIC DNA]</scope>
    <source>
        <strain evidence="2 3">PCL1601</strain>
    </source>
</reference>
<feature type="domain" description="N-acetyltransferase" evidence="1">
    <location>
        <begin position="191"/>
        <end position="350"/>
    </location>
</feature>